<dbReference type="InterPro" id="IPR027417">
    <property type="entry name" value="P-loop_NTPase"/>
</dbReference>
<accession>A0A9Q0MAX3</accession>
<dbReference type="GO" id="GO:0003924">
    <property type="term" value="F:GTPase activity"/>
    <property type="evidence" value="ECO:0007669"/>
    <property type="project" value="InterPro"/>
</dbReference>
<evidence type="ECO:0000256" key="5">
    <source>
        <dbReference type="SAM" id="MobiDB-lite"/>
    </source>
</evidence>
<evidence type="ECO:0000256" key="4">
    <source>
        <dbReference type="PIRSR" id="PIRSR606689-2"/>
    </source>
</evidence>
<protein>
    <recommendedName>
        <fullName evidence="8">ADP-ribosylation factor-like protein 6</fullName>
    </recommendedName>
</protein>
<dbReference type="SMART" id="SM00178">
    <property type="entry name" value="SAR"/>
    <property type="match status" value="1"/>
</dbReference>
<dbReference type="GO" id="GO:0051649">
    <property type="term" value="P:establishment of localization in cell"/>
    <property type="evidence" value="ECO:0007669"/>
    <property type="project" value="UniProtKB-ARBA"/>
</dbReference>
<dbReference type="GO" id="GO:0016192">
    <property type="term" value="P:vesicle-mediated transport"/>
    <property type="evidence" value="ECO:0007669"/>
    <property type="project" value="UniProtKB-ARBA"/>
</dbReference>
<feature type="binding site" evidence="4">
    <location>
        <position position="32"/>
    </location>
    <ligand>
        <name>Mg(2+)</name>
        <dbReference type="ChEBI" id="CHEBI:18420"/>
    </ligand>
</feature>
<feature type="compositionally biased region" description="Polar residues" evidence="5">
    <location>
        <begin position="172"/>
        <end position="197"/>
    </location>
</feature>
<keyword evidence="2 3" id="KW-0342">GTP-binding</keyword>
<dbReference type="PANTHER" id="PTHR11711">
    <property type="entry name" value="ADP RIBOSYLATION FACTOR-RELATED"/>
    <property type="match status" value="1"/>
</dbReference>
<dbReference type="NCBIfam" id="TIGR00231">
    <property type="entry name" value="small_GTP"/>
    <property type="match status" value="1"/>
</dbReference>
<proteinExistence type="predicted"/>
<keyword evidence="1 3" id="KW-0547">Nucleotide-binding</keyword>
<sequence>MSSLFGKFLTILGLKRREANILVVGLDNSGKSTILNYLKRKEDQVEEVVPTVGFTVERLSGLARNKSGISLTAFDMSGQGRYRNLWEHYYNNVEGIIFVVDSTDLLRLVVARDELEMMLKHPDMPIDLEAANGNKVINHEDNNAQSDGMDGYDDAEANSSQSANESNRRKNSSGNKDNLNKSQRLHQSNSTTSIGSTQNATYRRLDIPILFFANKMDLKEALPSVKISQMLGLQSLPHKNWHIQVSNAITGEGVQDGIEWLVFQIANNKKNTKMANSASTSSLSSQAK</sequence>
<dbReference type="SMART" id="SM00177">
    <property type="entry name" value="ARF"/>
    <property type="match status" value="1"/>
</dbReference>
<evidence type="ECO:0000256" key="2">
    <source>
        <dbReference type="ARBA" id="ARBA00023134"/>
    </source>
</evidence>
<reference evidence="6" key="1">
    <citation type="submission" date="2022-12" db="EMBL/GenBank/DDBJ databases">
        <title>Genome assemblies of Blomia tropicalis.</title>
        <authorList>
            <person name="Cui Y."/>
        </authorList>
    </citation>
    <scope>NUCLEOTIDE SEQUENCE</scope>
    <source>
        <tissue evidence="6">Adult mites</tissue>
    </source>
</reference>
<keyword evidence="4" id="KW-0460">Magnesium</keyword>
<dbReference type="Proteomes" id="UP001142055">
    <property type="component" value="Chromosome 2"/>
</dbReference>
<dbReference type="GO" id="GO:0046872">
    <property type="term" value="F:metal ion binding"/>
    <property type="evidence" value="ECO:0007669"/>
    <property type="project" value="UniProtKB-KW"/>
</dbReference>
<keyword evidence="4" id="KW-0479">Metal-binding</keyword>
<dbReference type="AlphaFoldDB" id="A0A9Q0MAX3"/>
<feature type="binding site" evidence="3">
    <location>
        <begin position="25"/>
        <end position="32"/>
    </location>
    <ligand>
        <name>GTP</name>
        <dbReference type="ChEBI" id="CHEBI:37565"/>
    </ligand>
</feature>
<evidence type="ECO:0008006" key="8">
    <source>
        <dbReference type="Google" id="ProtNLM"/>
    </source>
</evidence>
<dbReference type="InterPro" id="IPR006689">
    <property type="entry name" value="Small_GTPase_ARF/SAR"/>
</dbReference>
<dbReference type="PROSITE" id="PS51422">
    <property type="entry name" value="SAR1"/>
    <property type="match status" value="1"/>
</dbReference>
<gene>
    <name evidence="6" type="ORF">RDWZM_006167</name>
</gene>
<organism evidence="6 7">
    <name type="scientific">Blomia tropicalis</name>
    <name type="common">Mite</name>
    <dbReference type="NCBI Taxonomy" id="40697"/>
    <lineage>
        <taxon>Eukaryota</taxon>
        <taxon>Metazoa</taxon>
        <taxon>Ecdysozoa</taxon>
        <taxon>Arthropoda</taxon>
        <taxon>Chelicerata</taxon>
        <taxon>Arachnida</taxon>
        <taxon>Acari</taxon>
        <taxon>Acariformes</taxon>
        <taxon>Sarcoptiformes</taxon>
        <taxon>Astigmata</taxon>
        <taxon>Glycyphagoidea</taxon>
        <taxon>Echimyopodidae</taxon>
        <taxon>Blomia</taxon>
    </lineage>
</organism>
<dbReference type="PROSITE" id="PS51417">
    <property type="entry name" value="ARF"/>
    <property type="match status" value="1"/>
</dbReference>
<evidence type="ECO:0000256" key="1">
    <source>
        <dbReference type="ARBA" id="ARBA00022741"/>
    </source>
</evidence>
<dbReference type="InterPro" id="IPR024156">
    <property type="entry name" value="Small_GTPase_ARF"/>
</dbReference>
<feature type="region of interest" description="Disordered" evidence="5">
    <location>
        <begin position="138"/>
        <end position="197"/>
    </location>
</feature>
<name>A0A9Q0MAX3_BLOTA</name>
<dbReference type="InterPro" id="IPR005225">
    <property type="entry name" value="Small_GTP-bd"/>
</dbReference>
<dbReference type="EMBL" id="JAPWDV010000002">
    <property type="protein sequence ID" value="KAJ6220355.1"/>
    <property type="molecule type" value="Genomic_DNA"/>
</dbReference>
<comment type="caution">
    <text evidence="6">The sequence shown here is derived from an EMBL/GenBank/DDBJ whole genome shotgun (WGS) entry which is preliminary data.</text>
</comment>
<dbReference type="Gene3D" id="3.40.50.300">
    <property type="entry name" value="P-loop containing nucleotide triphosphate hydrolases"/>
    <property type="match status" value="2"/>
</dbReference>
<evidence type="ECO:0000256" key="3">
    <source>
        <dbReference type="PIRSR" id="PIRSR606689-1"/>
    </source>
</evidence>
<dbReference type="Pfam" id="PF00025">
    <property type="entry name" value="Arf"/>
    <property type="match status" value="2"/>
</dbReference>
<evidence type="ECO:0000313" key="6">
    <source>
        <dbReference type="EMBL" id="KAJ6220355.1"/>
    </source>
</evidence>
<feature type="binding site" evidence="4">
    <location>
        <position position="51"/>
    </location>
    <ligand>
        <name>Mg(2+)</name>
        <dbReference type="ChEBI" id="CHEBI:18420"/>
    </ligand>
</feature>
<keyword evidence="7" id="KW-1185">Reference proteome</keyword>
<dbReference type="GO" id="GO:0005525">
    <property type="term" value="F:GTP binding"/>
    <property type="evidence" value="ECO:0007669"/>
    <property type="project" value="UniProtKB-KW"/>
</dbReference>
<evidence type="ECO:0000313" key="7">
    <source>
        <dbReference type="Proteomes" id="UP001142055"/>
    </source>
</evidence>
<dbReference type="OrthoDB" id="442317at2759"/>
<dbReference type="SUPFAM" id="SSF52540">
    <property type="entry name" value="P-loop containing nucleoside triphosphate hydrolases"/>
    <property type="match status" value="1"/>
</dbReference>
<feature type="binding site" evidence="3">
    <location>
        <position position="78"/>
    </location>
    <ligand>
        <name>GTP</name>
        <dbReference type="ChEBI" id="CHEBI:37565"/>
    </ligand>
</feature>